<reference evidence="2" key="1">
    <citation type="submission" date="2021-06" db="EMBL/GenBank/DDBJ databases">
        <authorList>
            <person name="Kallberg Y."/>
            <person name="Tangrot J."/>
            <person name="Rosling A."/>
        </authorList>
    </citation>
    <scope>NUCLEOTIDE SEQUENCE</scope>
    <source>
        <strain evidence="2">MT106</strain>
    </source>
</reference>
<feature type="region of interest" description="Disordered" evidence="1">
    <location>
        <begin position="1"/>
        <end position="40"/>
    </location>
</feature>
<feature type="non-terminal residue" evidence="2">
    <location>
        <position position="180"/>
    </location>
</feature>
<keyword evidence="3" id="KW-1185">Reference proteome</keyword>
<dbReference type="Proteomes" id="UP000789831">
    <property type="component" value="Unassembled WGS sequence"/>
</dbReference>
<dbReference type="AlphaFoldDB" id="A0A9N9DWP8"/>
<organism evidence="2 3">
    <name type="scientific">Ambispora gerdemannii</name>
    <dbReference type="NCBI Taxonomy" id="144530"/>
    <lineage>
        <taxon>Eukaryota</taxon>
        <taxon>Fungi</taxon>
        <taxon>Fungi incertae sedis</taxon>
        <taxon>Mucoromycota</taxon>
        <taxon>Glomeromycotina</taxon>
        <taxon>Glomeromycetes</taxon>
        <taxon>Archaeosporales</taxon>
        <taxon>Ambisporaceae</taxon>
        <taxon>Ambispora</taxon>
    </lineage>
</organism>
<sequence length="180" mass="20790">NNHGHNWRDRNNVNTGNLHQQNNIRPNASNGSANNGQINNNTNTALLMQIKQLTDALQNGTTSNNSLLATHEYLAGERKAKTTTRYNPLEKGKEINKVDTETENKIKKQWNTLERIEEESFNQSSEEVNNIQSSEQQQLPTLKIPEIQETFSELFEYFQIIRKKLQRTEIDFNEESVYSP</sequence>
<feature type="compositionally biased region" description="Basic and acidic residues" evidence="1">
    <location>
        <begin position="1"/>
        <end position="11"/>
    </location>
</feature>
<accession>A0A9N9DWP8</accession>
<feature type="compositionally biased region" description="Polar residues" evidence="1">
    <location>
        <begin position="12"/>
        <end position="26"/>
    </location>
</feature>
<protein>
    <submittedName>
        <fullName evidence="2">2218_t:CDS:1</fullName>
    </submittedName>
</protein>
<dbReference type="EMBL" id="CAJVPL010005204">
    <property type="protein sequence ID" value="CAG8655623.1"/>
    <property type="molecule type" value="Genomic_DNA"/>
</dbReference>
<feature type="non-terminal residue" evidence="2">
    <location>
        <position position="1"/>
    </location>
</feature>
<evidence type="ECO:0000313" key="3">
    <source>
        <dbReference type="Proteomes" id="UP000789831"/>
    </source>
</evidence>
<evidence type="ECO:0000313" key="2">
    <source>
        <dbReference type="EMBL" id="CAG8655623.1"/>
    </source>
</evidence>
<gene>
    <name evidence="2" type="ORF">AGERDE_LOCUS11586</name>
</gene>
<feature type="compositionally biased region" description="Low complexity" evidence="1">
    <location>
        <begin position="27"/>
        <end position="40"/>
    </location>
</feature>
<name>A0A9N9DWP8_9GLOM</name>
<proteinExistence type="predicted"/>
<evidence type="ECO:0000256" key="1">
    <source>
        <dbReference type="SAM" id="MobiDB-lite"/>
    </source>
</evidence>
<comment type="caution">
    <text evidence="2">The sequence shown here is derived from an EMBL/GenBank/DDBJ whole genome shotgun (WGS) entry which is preliminary data.</text>
</comment>